<keyword evidence="1" id="KW-1133">Transmembrane helix</keyword>
<dbReference type="Proteomes" id="UP000192569">
    <property type="component" value="Chromosome I"/>
</dbReference>
<feature type="transmembrane region" description="Helical" evidence="1">
    <location>
        <begin position="12"/>
        <end position="32"/>
    </location>
</feature>
<evidence type="ECO:0008006" key="4">
    <source>
        <dbReference type="Google" id="ProtNLM"/>
    </source>
</evidence>
<dbReference type="AlphaFoldDB" id="A0A1W1W352"/>
<reference evidence="2 3" key="1">
    <citation type="submission" date="2017-04" db="EMBL/GenBank/DDBJ databases">
        <authorList>
            <person name="Afonso C.L."/>
            <person name="Miller P.J."/>
            <person name="Scott M.A."/>
            <person name="Spackman E."/>
            <person name="Goraichik I."/>
            <person name="Dimitrov K.M."/>
            <person name="Suarez D.L."/>
            <person name="Swayne D.E."/>
        </authorList>
    </citation>
    <scope>NUCLEOTIDE SEQUENCE [LARGE SCALE GENOMIC DNA]</scope>
    <source>
        <strain evidence="2 3">ToBE</strain>
    </source>
</reference>
<keyword evidence="1" id="KW-0812">Transmembrane</keyword>
<dbReference type="Pfam" id="PF10942">
    <property type="entry name" value="DUF2619"/>
    <property type="match status" value="1"/>
</dbReference>
<organism evidence="2 3">
    <name type="scientific">Thermanaeromonas toyohensis ToBE</name>
    <dbReference type="NCBI Taxonomy" id="698762"/>
    <lineage>
        <taxon>Bacteria</taxon>
        <taxon>Bacillati</taxon>
        <taxon>Bacillota</taxon>
        <taxon>Clostridia</taxon>
        <taxon>Neomoorellales</taxon>
        <taxon>Neomoorellaceae</taxon>
        <taxon>Thermanaeromonas</taxon>
    </lineage>
</organism>
<dbReference type="OrthoDB" id="1726013at2"/>
<name>A0A1W1W352_9FIRM</name>
<feature type="transmembrane region" description="Helical" evidence="1">
    <location>
        <begin position="44"/>
        <end position="64"/>
    </location>
</feature>
<keyword evidence="3" id="KW-1185">Reference proteome</keyword>
<dbReference type="STRING" id="698762.SAMN00808754_3237"/>
<evidence type="ECO:0000256" key="1">
    <source>
        <dbReference type="SAM" id="Phobius"/>
    </source>
</evidence>
<feature type="transmembrane region" description="Helical" evidence="1">
    <location>
        <begin position="70"/>
        <end position="89"/>
    </location>
</feature>
<protein>
    <recommendedName>
        <fullName evidence="4">DUF2619 domain-containing protein</fullName>
    </recommendedName>
</protein>
<evidence type="ECO:0000313" key="3">
    <source>
        <dbReference type="Proteomes" id="UP000192569"/>
    </source>
</evidence>
<dbReference type="RefSeq" id="WP_084666876.1">
    <property type="nucleotide sequence ID" value="NZ_LT838272.1"/>
</dbReference>
<gene>
    <name evidence="2" type="ORF">SAMN00808754_3237</name>
</gene>
<dbReference type="InterPro" id="IPR020390">
    <property type="entry name" value="Uncharacterised_YqhV"/>
</dbReference>
<evidence type="ECO:0000313" key="2">
    <source>
        <dbReference type="EMBL" id="SMC00048.1"/>
    </source>
</evidence>
<dbReference type="EMBL" id="LT838272">
    <property type="protein sequence ID" value="SMC00048.1"/>
    <property type="molecule type" value="Genomic_DNA"/>
</dbReference>
<sequence length="91" mass="9992">MFFFFLDKYVLGMAGLRFFSSLVEMTAAYLMLKFNRVDTALKINAVLALVGPTIMIVVTALGLWGLAGKIAPGKFFIILAGVGLIFYGLHR</sequence>
<keyword evidence="1" id="KW-0472">Membrane</keyword>
<accession>A0A1W1W352</accession>
<proteinExistence type="predicted"/>